<proteinExistence type="predicted"/>
<sequence length="45" mass="5056">MNSHSLERLGYDKEAIPTLHTARTCYKEGFLPTLPPAYLDSAFPC</sequence>
<dbReference type="AlphaFoldDB" id="H5SIF7"/>
<reference evidence="1" key="2">
    <citation type="journal article" date="2012" name="PLoS ONE">
        <title>A Deeply Branching Thermophilic Bacterium with an Ancient Acetyl-CoA Pathway Dominates a Subsurface Ecosystem.</title>
        <authorList>
            <person name="Takami H."/>
            <person name="Noguchi H."/>
            <person name="Takaki Y."/>
            <person name="Uchiyama I."/>
            <person name="Toyoda A."/>
            <person name="Nishi S."/>
            <person name="Chee G.-J."/>
            <person name="Arai W."/>
            <person name="Nunoura T."/>
            <person name="Itoh T."/>
            <person name="Hattori M."/>
            <person name="Takai K."/>
        </authorList>
    </citation>
    <scope>NUCLEOTIDE SEQUENCE</scope>
</reference>
<accession>H5SIF7</accession>
<evidence type="ECO:0000313" key="1">
    <source>
        <dbReference type="EMBL" id="BAL55943.1"/>
    </source>
</evidence>
<protein>
    <submittedName>
        <fullName evidence="1">Uncharacterized protein</fullName>
    </submittedName>
</protein>
<reference evidence="1" key="1">
    <citation type="journal article" date="2005" name="Environ. Microbiol.">
        <title>Genetic and functional properties of uncultivated thermophilic crenarchaeotes from a subsurface gold mine as revealed by analysis of genome fragments.</title>
        <authorList>
            <person name="Nunoura T."/>
            <person name="Hirayama H."/>
            <person name="Takami H."/>
            <person name="Oida H."/>
            <person name="Nishi S."/>
            <person name="Shimamura S."/>
            <person name="Suzuki Y."/>
            <person name="Inagaki F."/>
            <person name="Takai K."/>
            <person name="Nealson K.H."/>
            <person name="Horikoshi K."/>
        </authorList>
    </citation>
    <scope>NUCLEOTIDE SEQUENCE</scope>
</reference>
<name>H5SIF7_9BACT</name>
<organism evidence="1">
    <name type="scientific">uncultured Bacteroidota bacterium</name>
    <dbReference type="NCBI Taxonomy" id="152509"/>
    <lineage>
        <taxon>Bacteria</taxon>
        <taxon>Pseudomonadati</taxon>
        <taxon>Bacteroidota</taxon>
        <taxon>environmental samples</taxon>
    </lineage>
</organism>
<gene>
    <name evidence="1" type="ORF">HGMM_F32H02C16</name>
</gene>
<dbReference type="EMBL" id="AP011733">
    <property type="protein sequence ID" value="BAL55943.1"/>
    <property type="molecule type" value="Genomic_DNA"/>
</dbReference>